<protein>
    <submittedName>
        <fullName evidence="1">Uncharacterized protein</fullName>
    </submittedName>
</protein>
<comment type="caution">
    <text evidence="1">The sequence shown here is derived from an EMBL/GenBank/DDBJ whole genome shotgun (WGS) entry which is preliminary data.</text>
</comment>
<dbReference type="PANTHER" id="PTHR37490:SF3">
    <property type="entry name" value="DUF3431 DOMAIN CONTAINING PROTEIN"/>
    <property type="match status" value="1"/>
</dbReference>
<reference evidence="1" key="1">
    <citation type="journal article" date="2021" name="IMA Fungus">
        <title>Genomic characterization of three marine fungi, including Emericellopsis atlantica sp. nov. with signatures of a generalist lifestyle and marine biomass degradation.</title>
        <authorList>
            <person name="Hagestad O.C."/>
            <person name="Hou L."/>
            <person name="Andersen J.H."/>
            <person name="Hansen E.H."/>
            <person name="Altermark B."/>
            <person name="Li C."/>
            <person name="Kuhnert E."/>
            <person name="Cox R.J."/>
            <person name="Crous P.W."/>
            <person name="Spatafora J.W."/>
            <person name="Lail K."/>
            <person name="Amirebrahimi M."/>
            <person name="Lipzen A."/>
            <person name="Pangilinan J."/>
            <person name="Andreopoulos W."/>
            <person name="Hayes R.D."/>
            <person name="Ng V."/>
            <person name="Grigoriev I.V."/>
            <person name="Jackson S.A."/>
            <person name="Sutton T.D.S."/>
            <person name="Dobson A.D.W."/>
            <person name="Rama T."/>
        </authorList>
    </citation>
    <scope>NUCLEOTIDE SEQUENCE</scope>
    <source>
        <strain evidence="1">TRa018bII</strain>
    </source>
</reference>
<dbReference type="Proteomes" id="UP000824998">
    <property type="component" value="Unassembled WGS sequence"/>
</dbReference>
<keyword evidence="2" id="KW-1185">Reference proteome</keyword>
<organism evidence="1 2">
    <name type="scientific">Amylocarpus encephaloides</name>
    <dbReference type="NCBI Taxonomy" id="45428"/>
    <lineage>
        <taxon>Eukaryota</taxon>
        <taxon>Fungi</taxon>
        <taxon>Dikarya</taxon>
        <taxon>Ascomycota</taxon>
        <taxon>Pezizomycotina</taxon>
        <taxon>Leotiomycetes</taxon>
        <taxon>Helotiales</taxon>
        <taxon>Helotiales incertae sedis</taxon>
        <taxon>Amylocarpus</taxon>
    </lineage>
</organism>
<dbReference type="OrthoDB" id="426718at2759"/>
<gene>
    <name evidence="1" type="ORF">BJ875DRAFT_462879</name>
</gene>
<dbReference type="Pfam" id="PF11913">
    <property type="entry name" value="DUF3431"/>
    <property type="match status" value="1"/>
</dbReference>
<dbReference type="EMBL" id="MU251481">
    <property type="protein sequence ID" value="KAG9233931.1"/>
    <property type="molecule type" value="Genomic_DNA"/>
</dbReference>
<name>A0A9P7YHY6_9HELO</name>
<dbReference type="AlphaFoldDB" id="A0A9P7YHY6"/>
<proteinExistence type="predicted"/>
<dbReference type="InterPro" id="IPR021838">
    <property type="entry name" value="DUF3431"/>
</dbReference>
<evidence type="ECO:0000313" key="2">
    <source>
        <dbReference type="Proteomes" id="UP000824998"/>
    </source>
</evidence>
<evidence type="ECO:0000313" key="1">
    <source>
        <dbReference type="EMBL" id="KAG9233931.1"/>
    </source>
</evidence>
<dbReference type="PANTHER" id="PTHR37490">
    <property type="entry name" value="EXPRESSED PROTEIN"/>
    <property type="match status" value="1"/>
</dbReference>
<accession>A0A9P7YHY6</accession>
<sequence>MTNSYALNHLNFDEVARRGYVNLKIDWQNGCPAWINTTITEGSPEFSDFRVEEPFMKPLFQDMFPKDPIPEIFGGPCCSQFAVSRAALQSLPKSWYEARIDWILNTELEDAISGRLFEHLWAYVWRGDAVDCEVEYKALCRLYRICFQEQEELDMWNGAQYLWEKSIRESDEDWKEHRNWDQNLQQAISKLGPSILRWKDKALARGRSKYMRWKSEKK</sequence>